<keyword evidence="3" id="KW-1185">Reference proteome</keyword>
<protein>
    <submittedName>
        <fullName evidence="2">Uncharacterized protein</fullName>
    </submittedName>
</protein>
<feature type="compositionally biased region" description="Basic residues" evidence="1">
    <location>
        <begin position="68"/>
        <end position="78"/>
    </location>
</feature>
<accession>A0AAQ3RTQ8</accession>
<organism evidence="2 3">
    <name type="scientific">Vigna mungo</name>
    <name type="common">Black gram</name>
    <name type="synonym">Phaseolus mungo</name>
    <dbReference type="NCBI Taxonomy" id="3915"/>
    <lineage>
        <taxon>Eukaryota</taxon>
        <taxon>Viridiplantae</taxon>
        <taxon>Streptophyta</taxon>
        <taxon>Embryophyta</taxon>
        <taxon>Tracheophyta</taxon>
        <taxon>Spermatophyta</taxon>
        <taxon>Magnoliopsida</taxon>
        <taxon>eudicotyledons</taxon>
        <taxon>Gunneridae</taxon>
        <taxon>Pentapetalae</taxon>
        <taxon>rosids</taxon>
        <taxon>fabids</taxon>
        <taxon>Fabales</taxon>
        <taxon>Fabaceae</taxon>
        <taxon>Papilionoideae</taxon>
        <taxon>50 kb inversion clade</taxon>
        <taxon>NPAAA clade</taxon>
        <taxon>indigoferoid/millettioid clade</taxon>
        <taxon>Phaseoleae</taxon>
        <taxon>Vigna</taxon>
    </lineage>
</organism>
<name>A0AAQ3RTQ8_VIGMU</name>
<dbReference type="Proteomes" id="UP001374535">
    <property type="component" value="Chromosome 7"/>
</dbReference>
<evidence type="ECO:0000256" key="1">
    <source>
        <dbReference type="SAM" id="MobiDB-lite"/>
    </source>
</evidence>
<sequence>MSSSDLSPIGPPLALVQSAAVFNQDQLRISATDHGFRTYNCNPVSEHLVIKGRNQQLSSRERHSPMVGRRKIHPKRRHRHLCASGQERRRRRMQYPNSIVFSLAVAVSERRGIKCFHDPERGIFPITGTNATLAYISTALQADGSVSGSKFSFAVEGGGVEPNRCLTSWGFFSLNLSRDIQNTVASLIEPFDLRVICRIQSSTTCSSFGGSQENDFRKPRPTQEVRKLTLDRVEVRKLTPDQVVRRKEDQKIDFEESQEVRKLTPDRVIWREEEGKPQDVRKLTPDRVIWREEEGRQKNDFQRTLGRSQKNDSYLRMIGGGVLREKSGK</sequence>
<proteinExistence type="predicted"/>
<reference evidence="2 3" key="1">
    <citation type="journal article" date="2023" name="Life. Sci Alliance">
        <title>Evolutionary insights into 3D genome organization and epigenetic landscape of Vigna mungo.</title>
        <authorList>
            <person name="Junaid A."/>
            <person name="Singh B."/>
            <person name="Bhatia S."/>
        </authorList>
    </citation>
    <scope>NUCLEOTIDE SEQUENCE [LARGE SCALE GENOMIC DNA]</scope>
    <source>
        <strain evidence="2">Urdbean</strain>
    </source>
</reference>
<gene>
    <name evidence="2" type="ORF">V8G54_025040</name>
</gene>
<feature type="region of interest" description="Disordered" evidence="1">
    <location>
        <begin position="54"/>
        <end position="78"/>
    </location>
</feature>
<dbReference type="EMBL" id="CP144694">
    <property type="protein sequence ID" value="WVZ04234.1"/>
    <property type="molecule type" value="Genomic_DNA"/>
</dbReference>
<evidence type="ECO:0000313" key="3">
    <source>
        <dbReference type="Proteomes" id="UP001374535"/>
    </source>
</evidence>
<dbReference type="AlphaFoldDB" id="A0AAQ3RTQ8"/>
<evidence type="ECO:0000313" key="2">
    <source>
        <dbReference type="EMBL" id="WVZ04234.1"/>
    </source>
</evidence>